<protein>
    <recommendedName>
        <fullName evidence="4">Beta-barrel porin 2</fullName>
    </recommendedName>
</protein>
<name>A0A4V2W198_9PROT</name>
<evidence type="ECO:0000313" key="3">
    <source>
        <dbReference type="Proteomes" id="UP000295367"/>
    </source>
</evidence>
<feature type="chain" id="PRO_5020590259" description="Beta-barrel porin 2" evidence="1">
    <location>
        <begin position="29"/>
        <end position="412"/>
    </location>
</feature>
<keyword evidence="1" id="KW-0732">Signal</keyword>
<gene>
    <name evidence="2" type="ORF">EDC63_11544</name>
</gene>
<keyword evidence="3" id="KW-1185">Reference proteome</keyword>
<dbReference type="Proteomes" id="UP000295367">
    <property type="component" value="Unassembled WGS sequence"/>
</dbReference>
<evidence type="ECO:0000313" key="2">
    <source>
        <dbReference type="EMBL" id="TCV83419.1"/>
    </source>
</evidence>
<evidence type="ECO:0008006" key="4">
    <source>
        <dbReference type="Google" id="ProtNLM"/>
    </source>
</evidence>
<accession>A0A4V2W198</accession>
<feature type="signal peptide" evidence="1">
    <location>
        <begin position="1"/>
        <end position="28"/>
    </location>
</feature>
<reference evidence="2 3" key="1">
    <citation type="submission" date="2019-03" db="EMBL/GenBank/DDBJ databases">
        <title>Genomic Encyclopedia of Type Strains, Phase IV (KMG-IV): sequencing the most valuable type-strain genomes for metagenomic binning, comparative biology and taxonomic classification.</title>
        <authorList>
            <person name="Goeker M."/>
        </authorList>
    </citation>
    <scope>NUCLEOTIDE SEQUENCE [LARGE SCALE GENOMIC DNA]</scope>
    <source>
        <strain evidence="2 3">DSM 100309</strain>
    </source>
</reference>
<organism evidence="2 3">
    <name type="scientific">Sulfurirhabdus autotrophica</name>
    <dbReference type="NCBI Taxonomy" id="1706046"/>
    <lineage>
        <taxon>Bacteria</taxon>
        <taxon>Pseudomonadati</taxon>
        <taxon>Pseudomonadota</taxon>
        <taxon>Betaproteobacteria</taxon>
        <taxon>Nitrosomonadales</taxon>
        <taxon>Sulfuricellaceae</taxon>
        <taxon>Sulfurirhabdus</taxon>
    </lineage>
</organism>
<dbReference type="SUPFAM" id="SSF56935">
    <property type="entry name" value="Porins"/>
    <property type="match status" value="1"/>
</dbReference>
<dbReference type="OrthoDB" id="8556804at2"/>
<dbReference type="EMBL" id="SMCO01000015">
    <property type="protein sequence ID" value="TCV83419.1"/>
    <property type="molecule type" value="Genomic_DNA"/>
</dbReference>
<evidence type="ECO:0000256" key="1">
    <source>
        <dbReference type="SAM" id="SignalP"/>
    </source>
</evidence>
<comment type="caution">
    <text evidence="2">The sequence shown here is derived from an EMBL/GenBank/DDBJ whole genome shotgun (WGS) entry which is preliminary data.</text>
</comment>
<sequence length="412" mass="45951">MNLFFVTKKSFVSCSTSLLMLLPLVSLAAEWSAEPSVSLKEEYNDNIHLTMVKHPSVTATTLSPSVKFNYATEISNVSGGATLSANKYSGEQGLDRVDQFYTLSSNYKTERSIFGLNANYTKSFASQYDNIATGSLIRRTDSNIAPSWIWSLSEKNALRLDYQLSQVKYDSGTDYKVNTATFSLIQQYTERDKLIFQTYNQKTDINSGVVKSDSYGLSGGVTHDFSETLSGSLTIGGYTVKTTTITGTQLCPSYSLGFNGSGFFIYCGQPLVTVFSTSESRNRGMSFDMSLNKQFETANLTAQYSRKLQPGDNTLVETDQATLILTDKWSPLVSGSISSFILRSRNKGGVLANNRRYYTVSPSLSWRLSESWVLDTGYRYERNEYEQTNFSASANSVFAQIKYDWPKFAISR</sequence>
<dbReference type="AlphaFoldDB" id="A0A4V2W198"/>
<dbReference type="RefSeq" id="WP_124947208.1">
    <property type="nucleotide sequence ID" value="NZ_BHVT01000069.1"/>
</dbReference>
<proteinExistence type="predicted"/>